<feature type="compositionally biased region" description="Low complexity" evidence="1">
    <location>
        <begin position="119"/>
        <end position="136"/>
    </location>
</feature>
<evidence type="ECO:0000313" key="4">
    <source>
        <dbReference type="WBParaSite" id="SCUD_0000661001-mRNA-1"/>
    </source>
</evidence>
<feature type="compositionally biased region" description="Basic and acidic residues" evidence="1">
    <location>
        <begin position="143"/>
        <end position="152"/>
    </location>
</feature>
<dbReference type="STRING" id="6186.A0A183JV67"/>
<accession>A0A183JV67</accession>
<evidence type="ECO:0000313" key="3">
    <source>
        <dbReference type="Proteomes" id="UP000279833"/>
    </source>
</evidence>
<name>A0A183JV67_9TREM</name>
<dbReference type="EMBL" id="UZAK01015566">
    <property type="protein sequence ID" value="VDP05637.1"/>
    <property type="molecule type" value="Genomic_DNA"/>
</dbReference>
<proteinExistence type="predicted"/>
<gene>
    <name evidence="2" type="ORF">SCUD_LOCUS6609</name>
</gene>
<evidence type="ECO:0000256" key="1">
    <source>
        <dbReference type="SAM" id="MobiDB-lite"/>
    </source>
</evidence>
<sequence length="152" mass="16741">MLLINIKILQNRYGRPRFDNNNNNNTEISKPTSYSLQHPIQSRLGPQIIESELNRLQIVSGTTGSSVESIRVKKSVSFDKNLETISVYSPPTTPHGSFIDHGTMHKSQLPSITLTSGPKNSLNSSSVNSSYKKSLSPPVGFEIDDKTNGKNV</sequence>
<organism evidence="4">
    <name type="scientific">Schistosoma curassoni</name>
    <dbReference type="NCBI Taxonomy" id="6186"/>
    <lineage>
        <taxon>Eukaryota</taxon>
        <taxon>Metazoa</taxon>
        <taxon>Spiralia</taxon>
        <taxon>Lophotrochozoa</taxon>
        <taxon>Platyhelminthes</taxon>
        <taxon>Trematoda</taxon>
        <taxon>Digenea</taxon>
        <taxon>Strigeidida</taxon>
        <taxon>Schistosomatoidea</taxon>
        <taxon>Schistosomatidae</taxon>
        <taxon>Schistosoma</taxon>
    </lineage>
</organism>
<evidence type="ECO:0000313" key="2">
    <source>
        <dbReference type="EMBL" id="VDP05637.1"/>
    </source>
</evidence>
<feature type="compositionally biased region" description="Polar residues" evidence="1">
    <location>
        <begin position="109"/>
        <end position="118"/>
    </location>
</feature>
<dbReference type="WBParaSite" id="SCUD_0000661001-mRNA-1">
    <property type="protein sequence ID" value="SCUD_0000661001-mRNA-1"/>
    <property type="gene ID" value="SCUD_0000661001"/>
</dbReference>
<reference evidence="2 3" key="2">
    <citation type="submission" date="2018-11" db="EMBL/GenBank/DDBJ databases">
        <authorList>
            <consortium name="Pathogen Informatics"/>
        </authorList>
    </citation>
    <scope>NUCLEOTIDE SEQUENCE [LARGE SCALE GENOMIC DNA]</scope>
    <source>
        <strain evidence="2">Dakar</strain>
        <strain evidence="3">Dakar, Senegal</strain>
    </source>
</reference>
<dbReference type="Proteomes" id="UP000279833">
    <property type="component" value="Unassembled WGS sequence"/>
</dbReference>
<dbReference type="AlphaFoldDB" id="A0A183JV67"/>
<protein>
    <submittedName>
        <fullName evidence="2 4">Uncharacterized protein</fullName>
    </submittedName>
</protein>
<feature type="region of interest" description="Disordered" evidence="1">
    <location>
        <begin position="109"/>
        <end position="152"/>
    </location>
</feature>
<keyword evidence="3" id="KW-1185">Reference proteome</keyword>
<reference evidence="4" key="1">
    <citation type="submission" date="2016-06" db="UniProtKB">
        <authorList>
            <consortium name="WormBaseParasite"/>
        </authorList>
    </citation>
    <scope>IDENTIFICATION</scope>
</reference>